<proteinExistence type="predicted"/>
<dbReference type="InterPro" id="IPR013572">
    <property type="entry name" value="Tscrpt_reg_MAATS_C"/>
</dbReference>
<dbReference type="InterPro" id="IPR009057">
    <property type="entry name" value="Homeodomain-like_sf"/>
</dbReference>
<sequence length="211" mass="24390">MRKTKTEALKTKEHLMLAALDTFHQRGVARSSLNEIAQSAGVTRGALYWHFRNKEDLFDSLFQRVCNDIEECIQHDLECSDGDHLAAFRLMLLKFFERIENNSIHNKFYTVLFIKCEHTEQNAAIVALMEKYRLLWREKLNTILQNCIAQQSLPTDLDTETTIIYLKSTVDGLINQWLSSPVGFELNQVAPRVIDIALDNLKQHTLLRKAV</sequence>
<dbReference type="InterPro" id="IPR001647">
    <property type="entry name" value="HTH_TetR"/>
</dbReference>
<feature type="domain" description="HTH tetR-type" evidence="6">
    <location>
        <begin position="9"/>
        <end position="69"/>
    </location>
</feature>
<dbReference type="PROSITE" id="PS01081">
    <property type="entry name" value="HTH_TETR_1"/>
    <property type="match status" value="1"/>
</dbReference>
<dbReference type="PANTHER" id="PTHR43479:SF11">
    <property type="entry name" value="ACREF_ENVCD OPERON REPRESSOR-RELATED"/>
    <property type="match status" value="1"/>
</dbReference>
<dbReference type="RefSeq" id="WP_066075801.1">
    <property type="nucleotide sequence ID" value="NZ_CP181246.1"/>
</dbReference>
<dbReference type="InterPro" id="IPR050624">
    <property type="entry name" value="HTH-type_Tx_Regulator"/>
</dbReference>
<dbReference type="Pfam" id="PF00440">
    <property type="entry name" value="TetR_N"/>
    <property type="match status" value="1"/>
</dbReference>
<reference evidence="7 8" key="1">
    <citation type="submission" date="2018-06" db="EMBL/GenBank/DDBJ databases">
        <authorList>
            <consortium name="Pathogen Informatics"/>
            <person name="Doyle S."/>
        </authorList>
    </citation>
    <scope>NUCLEOTIDE SEQUENCE [LARGE SCALE GENOMIC DNA]</scope>
    <source>
        <strain evidence="7 8">NCTC10295</strain>
    </source>
</reference>
<evidence type="ECO:0000313" key="7">
    <source>
        <dbReference type="EMBL" id="STZ76730.1"/>
    </source>
</evidence>
<evidence type="ECO:0000256" key="1">
    <source>
        <dbReference type="ARBA" id="ARBA00022491"/>
    </source>
</evidence>
<keyword evidence="3 5" id="KW-0238">DNA-binding</keyword>
<dbReference type="PROSITE" id="PS50977">
    <property type="entry name" value="HTH_TETR_2"/>
    <property type="match status" value="1"/>
</dbReference>
<gene>
    <name evidence="7" type="primary">acrR</name>
    <name evidence="7" type="ORF">NCTC10295_01507</name>
</gene>
<dbReference type="PANTHER" id="PTHR43479">
    <property type="entry name" value="ACREF/ENVCD OPERON REPRESSOR-RELATED"/>
    <property type="match status" value="1"/>
</dbReference>
<evidence type="ECO:0000313" key="8">
    <source>
        <dbReference type="Proteomes" id="UP000254651"/>
    </source>
</evidence>
<accession>A0A378UHU6</accession>
<feature type="DNA-binding region" description="H-T-H motif" evidence="5">
    <location>
        <begin position="32"/>
        <end position="51"/>
    </location>
</feature>
<evidence type="ECO:0000259" key="6">
    <source>
        <dbReference type="PROSITE" id="PS50977"/>
    </source>
</evidence>
<dbReference type="InterPro" id="IPR036271">
    <property type="entry name" value="Tet_transcr_reg_TetR-rel_C_sf"/>
</dbReference>
<dbReference type="AlphaFoldDB" id="A0A378UHU6"/>
<keyword evidence="2" id="KW-0805">Transcription regulation</keyword>
<dbReference type="SUPFAM" id="SSF48498">
    <property type="entry name" value="Tetracyclin repressor-like, C-terminal domain"/>
    <property type="match status" value="1"/>
</dbReference>
<name>A0A378UHU6_BERDE</name>
<organism evidence="7 8">
    <name type="scientific">Bergeriella denitrificans</name>
    <name type="common">Neisseria denitrificans</name>
    <dbReference type="NCBI Taxonomy" id="494"/>
    <lineage>
        <taxon>Bacteria</taxon>
        <taxon>Pseudomonadati</taxon>
        <taxon>Pseudomonadota</taxon>
        <taxon>Betaproteobacteria</taxon>
        <taxon>Neisseriales</taxon>
        <taxon>Neisseriaceae</taxon>
        <taxon>Bergeriella</taxon>
    </lineage>
</organism>
<protein>
    <submittedName>
        <fullName evidence="7">MtrCDE transcriptional repressor</fullName>
    </submittedName>
</protein>
<dbReference type="InterPro" id="IPR023772">
    <property type="entry name" value="DNA-bd_HTH_TetR-type_CS"/>
</dbReference>
<dbReference type="Proteomes" id="UP000254651">
    <property type="component" value="Unassembled WGS sequence"/>
</dbReference>
<dbReference type="Gene3D" id="1.10.357.10">
    <property type="entry name" value="Tetracycline Repressor, domain 2"/>
    <property type="match status" value="1"/>
</dbReference>
<keyword evidence="1" id="KW-0678">Repressor</keyword>
<keyword evidence="4" id="KW-0804">Transcription</keyword>
<evidence type="ECO:0000256" key="3">
    <source>
        <dbReference type="ARBA" id="ARBA00023125"/>
    </source>
</evidence>
<dbReference type="GO" id="GO:0003677">
    <property type="term" value="F:DNA binding"/>
    <property type="evidence" value="ECO:0007669"/>
    <property type="project" value="UniProtKB-UniRule"/>
</dbReference>
<dbReference type="Pfam" id="PF08361">
    <property type="entry name" value="TetR_C_2"/>
    <property type="match status" value="1"/>
</dbReference>
<dbReference type="PRINTS" id="PR00455">
    <property type="entry name" value="HTHTETR"/>
</dbReference>
<keyword evidence="8" id="KW-1185">Reference proteome</keyword>
<evidence type="ECO:0000256" key="2">
    <source>
        <dbReference type="ARBA" id="ARBA00023015"/>
    </source>
</evidence>
<dbReference type="SUPFAM" id="SSF46689">
    <property type="entry name" value="Homeodomain-like"/>
    <property type="match status" value="1"/>
</dbReference>
<evidence type="ECO:0000256" key="4">
    <source>
        <dbReference type="ARBA" id="ARBA00023163"/>
    </source>
</evidence>
<dbReference type="EMBL" id="UGQS01000002">
    <property type="protein sequence ID" value="STZ76730.1"/>
    <property type="molecule type" value="Genomic_DNA"/>
</dbReference>
<evidence type="ECO:0000256" key="5">
    <source>
        <dbReference type="PROSITE-ProRule" id="PRU00335"/>
    </source>
</evidence>